<protein>
    <submittedName>
        <fullName evidence="2">Uncharacterized protein</fullName>
    </submittedName>
</protein>
<feature type="chain" id="PRO_5047259355" evidence="1">
    <location>
        <begin position="20"/>
        <end position="86"/>
    </location>
</feature>
<name>A0ABU5INE4_9BURK</name>
<evidence type="ECO:0000256" key="1">
    <source>
        <dbReference type="SAM" id="SignalP"/>
    </source>
</evidence>
<sequence>MKTVVLAFTLLVVAAVAQAEGTTQAASTQATAVRANGEHPAVLVARQYREGAIDANRFIVAPPASTRWTSGPALDNTAPVQSASAR</sequence>
<reference evidence="2 3" key="1">
    <citation type="submission" date="2023-11" db="EMBL/GenBank/DDBJ databases">
        <title>Draft genome of Azohydromonas lata strain H1 (DSM1123), a polyhydroxyalkanoate producer.</title>
        <authorList>
            <person name="Traversa D."/>
            <person name="D'Addabbo P."/>
            <person name="Pazzani C."/>
            <person name="Manzari C."/>
            <person name="Chiara M."/>
            <person name="Scrascia M."/>
        </authorList>
    </citation>
    <scope>NUCLEOTIDE SEQUENCE [LARGE SCALE GENOMIC DNA]</scope>
    <source>
        <strain evidence="2 3">H1</strain>
    </source>
</reference>
<gene>
    <name evidence="2" type="ORF">SM757_27870</name>
</gene>
<dbReference type="EMBL" id="JAXOJX010000068">
    <property type="protein sequence ID" value="MDZ5460404.1"/>
    <property type="molecule type" value="Genomic_DNA"/>
</dbReference>
<feature type="signal peptide" evidence="1">
    <location>
        <begin position="1"/>
        <end position="19"/>
    </location>
</feature>
<comment type="caution">
    <text evidence="2">The sequence shown here is derived from an EMBL/GenBank/DDBJ whole genome shotgun (WGS) entry which is preliminary data.</text>
</comment>
<organism evidence="2 3">
    <name type="scientific">Azohydromonas lata</name>
    <dbReference type="NCBI Taxonomy" id="45677"/>
    <lineage>
        <taxon>Bacteria</taxon>
        <taxon>Pseudomonadati</taxon>
        <taxon>Pseudomonadota</taxon>
        <taxon>Betaproteobacteria</taxon>
        <taxon>Burkholderiales</taxon>
        <taxon>Sphaerotilaceae</taxon>
        <taxon>Azohydromonas</taxon>
    </lineage>
</organism>
<dbReference type="Proteomes" id="UP001293718">
    <property type="component" value="Unassembled WGS sequence"/>
</dbReference>
<keyword evidence="3" id="KW-1185">Reference proteome</keyword>
<evidence type="ECO:0000313" key="3">
    <source>
        <dbReference type="Proteomes" id="UP001293718"/>
    </source>
</evidence>
<evidence type="ECO:0000313" key="2">
    <source>
        <dbReference type="EMBL" id="MDZ5460404.1"/>
    </source>
</evidence>
<keyword evidence="1" id="KW-0732">Signal</keyword>
<accession>A0ABU5INE4</accession>
<dbReference type="RefSeq" id="WP_066340278.1">
    <property type="nucleotide sequence ID" value="NZ_JAXOJX010000068.1"/>
</dbReference>
<proteinExistence type="predicted"/>